<evidence type="ECO:0000313" key="1">
    <source>
        <dbReference type="EMBL" id="OZC10430.1"/>
    </source>
</evidence>
<dbReference type="EMBL" id="KZ269986">
    <property type="protein sequence ID" value="OZC10430.1"/>
    <property type="molecule type" value="Genomic_DNA"/>
</dbReference>
<organism evidence="1 2">
    <name type="scientific">Onchocerca flexuosa</name>
    <dbReference type="NCBI Taxonomy" id="387005"/>
    <lineage>
        <taxon>Eukaryota</taxon>
        <taxon>Metazoa</taxon>
        <taxon>Ecdysozoa</taxon>
        <taxon>Nematoda</taxon>
        <taxon>Chromadorea</taxon>
        <taxon>Rhabditida</taxon>
        <taxon>Spirurina</taxon>
        <taxon>Spiruromorpha</taxon>
        <taxon>Filarioidea</taxon>
        <taxon>Onchocercidae</taxon>
        <taxon>Onchocerca</taxon>
    </lineage>
</organism>
<evidence type="ECO:0000313" key="2">
    <source>
        <dbReference type="Proteomes" id="UP000242913"/>
    </source>
</evidence>
<dbReference type="OrthoDB" id="5814149at2759"/>
<accession>A0A238C0D2</accession>
<sequence>MLEAWCKARMKQDAGDVVGKVLDIVFGGFRTVIVACFRLENLPAYFRYVGTTNVSKLVTPASSSISRYDNESTIPQSWAVEPKRFYVYQTRAEREAEKNTSNLHPSSTYRMTGSSWYSGTSTAAYNTEITPSIQNQANHESSSVASHRYRPVGRHVGSVLGDPTRRIYGRSNSMERNALRQDDLDYFSFRNFLAASELNNGDKGDYSYINFHDTSVRGSTPHEPDHSKLPTRGILKNKQVSFISFLN</sequence>
<name>A0A238C0D2_9BILA</name>
<dbReference type="AlphaFoldDB" id="A0A238C0D2"/>
<gene>
    <name evidence="1" type="ORF">X798_02473</name>
</gene>
<protein>
    <submittedName>
        <fullName evidence="1">Uncharacterized protein</fullName>
    </submittedName>
</protein>
<keyword evidence="2" id="KW-1185">Reference proteome</keyword>
<dbReference type="Proteomes" id="UP000242913">
    <property type="component" value="Unassembled WGS sequence"/>
</dbReference>
<proteinExistence type="predicted"/>
<reference evidence="1 2" key="1">
    <citation type="submission" date="2015-12" db="EMBL/GenBank/DDBJ databases">
        <title>Draft genome of the nematode, Onchocerca flexuosa.</title>
        <authorList>
            <person name="Mitreva M."/>
        </authorList>
    </citation>
    <scope>NUCLEOTIDE SEQUENCE [LARGE SCALE GENOMIC DNA]</scope>
    <source>
        <strain evidence="1">Red Deer</strain>
    </source>
</reference>